<name>A0ABP0Q4D6_9DINO</name>
<sequence length="327" mass="34532">MDFSWENKEGQNCYSLVESDSCDDEKFKGFSSNEACCHCGGGHRTATPFTYFVGATVVGATEIVGHPVPRTASKYSVDKDCELAKYGLTIEASTGQLAFTSSCSVVGCGTITEAFSVSCTITAEQDGSYLTTSALLTVNAQLGLSYGNAPVVFMDDPSVKTTYSPALTAALAASSPTFQLACSPSDASNQFELGAEGELTAKSDANVAGGVTGVQEVGYVTAQSATDSFTAPVVILMPEIWSQLDYGFETLYVTLGERSPLLKPIVEDGKLPPSRFSAYVADDAFSFDVLTGAGSYMGHLLFHLDVTTGYFRPLGSLTELITSSWTL</sequence>
<proteinExistence type="predicted"/>
<evidence type="ECO:0000313" key="1">
    <source>
        <dbReference type="EMBL" id="CAK9083111.1"/>
    </source>
</evidence>
<protein>
    <submittedName>
        <fullName evidence="1">Uncharacterized protein</fullName>
    </submittedName>
</protein>
<reference evidence="1 2" key="1">
    <citation type="submission" date="2024-02" db="EMBL/GenBank/DDBJ databases">
        <authorList>
            <person name="Chen Y."/>
            <person name="Shah S."/>
            <person name="Dougan E. K."/>
            <person name="Thang M."/>
            <person name="Chan C."/>
        </authorList>
    </citation>
    <scope>NUCLEOTIDE SEQUENCE [LARGE SCALE GENOMIC DNA]</scope>
</reference>
<comment type="caution">
    <text evidence="1">The sequence shown here is derived from an EMBL/GenBank/DDBJ whole genome shotgun (WGS) entry which is preliminary data.</text>
</comment>
<gene>
    <name evidence="1" type="ORF">CCMP2556_LOCUS40556</name>
</gene>
<accession>A0ABP0Q4D6</accession>
<evidence type="ECO:0000313" key="2">
    <source>
        <dbReference type="Proteomes" id="UP001642484"/>
    </source>
</evidence>
<dbReference type="EMBL" id="CAXAMN010024012">
    <property type="protein sequence ID" value="CAK9083111.1"/>
    <property type="molecule type" value="Genomic_DNA"/>
</dbReference>
<organism evidence="1 2">
    <name type="scientific">Durusdinium trenchii</name>
    <dbReference type="NCBI Taxonomy" id="1381693"/>
    <lineage>
        <taxon>Eukaryota</taxon>
        <taxon>Sar</taxon>
        <taxon>Alveolata</taxon>
        <taxon>Dinophyceae</taxon>
        <taxon>Suessiales</taxon>
        <taxon>Symbiodiniaceae</taxon>
        <taxon>Durusdinium</taxon>
    </lineage>
</organism>
<keyword evidence="2" id="KW-1185">Reference proteome</keyword>
<dbReference type="Proteomes" id="UP001642484">
    <property type="component" value="Unassembled WGS sequence"/>
</dbReference>